<proteinExistence type="predicted"/>
<accession>A0A6L2R6J2</accession>
<sequence length="107" mass="11933">MEVCIAELRGKQILFALRDGIVFLDEKPQPIKYVTEEEVEKFIDSVTGVSGDDTQGVQALLNARRAAFVVNLLGRAVGDDCVSELTRILDHLHYDVLKYLGNVEEPD</sequence>
<evidence type="ECO:0000313" key="2">
    <source>
        <dbReference type="Proteomes" id="UP000505077"/>
    </source>
</evidence>
<dbReference type="AlphaFoldDB" id="A0A6L2R6J2"/>
<name>A0A6L2R6J2_9BACT</name>
<evidence type="ECO:0000313" key="1">
    <source>
        <dbReference type="EMBL" id="GFH63149.1"/>
    </source>
</evidence>
<reference evidence="1 2" key="1">
    <citation type="journal article" date="2020" name="ISME J.">
        <title>Parallel Reductive Genome Evolution in Desulfovibrio Ectosymbionts Independently Acquired by Trichonympha Protists in the Termite Gut.</title>
        <authorList>
            <person name="Takeuchi M."/>
            <person name="Kuwahara H."/>
            <person name="Murakami T."/>
            <person name="Takahashi K."/>
            <person name="Kajitani R."/>
            <person name="Toyoda A."/>
            <person name="Itoh T."/>
            <person name="Ohkuma M."/>
            <person name="Hongoh Y."/>
        </authorList>
    </citation>
    <scope>NUCLEOTIDE SEQUENCE [LARGE SCALE GENOMIC DNA]</scope>
    <source>
        <strain evidence="1">ZnDsv-02</strain>
    </source>
</reference>
<gene>
    <name evidence="1" type="ORF">ZNDK_0920</name>
</gene>
<comment type="caution">
    <text evidence="1">The sequence shown here is derived from an EMBL/GenBank/DDBJ whole genome shotgun (WGS) entry which is preliminary data.</text>
</comment>
<protein>
    <submittedName>
        <fullName evidence="1">Uncharacterized protein</fullName>
    </submittedName>
</protein>
<dbReference type="Proteomes" id="UP000505077">
    <property type="component" value="Unassembled WGS sequence"/>
</dbReference>
<organism evidence="1 2">
    <name type="scientific">Candidatus Desulfovibrio kirbyi</name>
    <dbReference type="NCBI Taxonomy" id="2696086"/>
    <lineage>
        <taxon>Bacteria</taxon>
        <taxon>Pseudomonadati</taxon>
        <taxon>Thermodesulfobacteriota</taxon>
        <taxon>Desulfovibrionia</taxon>
        <taxon>Desulfovibrionales</taxon>
        <taxon>Desulfovibrionaceae</taxon>
        <taxon>Desulfovibrio</taxon>
    </lineage>
</organism>
<dbReference type="EMBL" id="BLLL01000010">
    <property type="protein sequence ID" value="GFH63149.1"/>
    <property type="molecule type" value="Genomic_DNA"/>
</dbReference>